<proteinExistence type="inferred from homology"/>
<dbReference type="InterPro" id="IPR015590">
    <property type="entry name" value="Aldehyde_DH_dom"/>
</dbReference>
<dbReference type="EMBL" id="JRVC01000021">
    <property type="protein sequence ID" value="KHS43828.1"/>
    <property type="molecule type" value="Genomic_DNA"/>
</dbReference>
<keyword evidence="8" id="KW-1185">Reference proteome</keyword>
<protein>
    <submittedName>
        <fullName evidence="7">Aldehyde dehydrogenase</fullName>
        <ecNumber evidence="7">1.2.99.3</ecNumber>
    </submittedName>
</protein>
<dbReference type="PROSITE" id="PS00070">
    <property type="entry name" value="ALDEHYDE_DEHYDR_CYS"/>
    <property type="match status" value="1"/>
</dbReference>
<dbReference type="PROSITE" id="PS00687">
    <property type="entry name" value="ALDEHYDE_DEHYDR_GLU"/>
    <property type="match status" value="1"/>
</dbReference>
<dbReference type="Pfam" id="PF00171">
    <property type="entry name" value="Aldedh"/>
    <property type="match status" value="1"/>
</dbReference>
<evidence type="ECO:0000256" key="1">
    <source>
        <dbReference type="ARBA" id="ARBA00009986"/>
    </source>
</evidence>
<keyword evidence="2 5" id="KW-0560">Oxidoreductase</keyword>
<keyword evidence="3" id="KW-0558">Oxidation</keyword>
<evidence type="ECO:0000256" key="2">
    <source>
        <dbReference type="ARBA" id="ARBA00023002"/>
    </source>
</evidence>
<evidence type="ECO:0000256" key="5">
    <source>
        <dbReference type="RuleBase" id="RU003345"/>
    </source>
</evidence>
<feature type="domain" description="Aldehyde dehydrogenase" evidence="6">
    <location>
        <begin position="26"/>
        <end position="487"/>
    </location>
</feature>
<evidence type="ECO:0000313" key="8">
    <source>
        <dbReference type="Proteomes" id="UP000031338"/>
    </source>
</evidence>
<dbReference type="AlphaFoldDB" id="A0A0B8ZL42"/>
<dbReference type="FunFam" id="3.40.605.10:FF:000026">
    <property type="entry name" value="Aldehyde dehydrogenase, putative"/>
    <property type="match status" value="1"/>
</dbReference>
<comment type="similarity">
    <text evidence="1 5">Belongs to the aldehyde dehydrogenase family.</text>
</comment>
<sequence length="501" mass="54323">MATQLKSAENEYGIKSEYGHYIGGEWIAGDSGKTIDLVNPSTGKVLTKIQAGNTKDIERAIAAAKAAFPKWSQSLPGERQDILIEIARRLKARHSHYATLETLNNGKPMRESMYFDMPQTIGQFELFAGAAYGLHGQTLDYPDAVGIVHREPLGVCAQIIPWNVPMLMMACKIAPALASGNTVVLKPAETVCLSVIEFFMEMADLLPPGVINVVTGYGADVGEALVTSPDVAKVAFTGSVATARRIIQYASANIIPQTLELGGKSAHIVCGDADIDAAVESATMSTVLNKGEVCLAGSRLFLHQSIQDEFLAKFKTALEGIRQGDPLDMATQLGAQASKMQFDKVESYLRLATEEGAEVLTGGTRSDAANLAGGNFIKPTIFTNVKNTMRIAQEEIFGPVTSVITWNDEDDMMAQANNTTYGLAGGVWTKDIARAHRIARKLETGTVWINRYYNLKANMPLGGYKQSGFGREFSHEVLNHYTQTKSVVVNLQEGRTGMFDQ</sequence>
<dbReference type="Gene3D" id="3.40.605.10">
    <property type="entry name" value="Aldehyde Dehydrogenase, Chain A, domain 1"/>
    <property type="match status" value="1"/>
</dbReference>
<evidence type="ECO:0000256" key="3">
    <source>
        <dbReference type="ARBA" id="ARBA00023097"/>
    </source>
</evidence>
<evidence type="ECO:0000313" key="7">
    <source>
        <dbReference type="EMBL" id="KHS43828.1"/>
    </source>
</evidence>
<organism evidence="7 8">
    <name type="scientific">Novosphingobium subterraneum</name>
    <dbReference type="NCBI Taxonomy" id="48936"/>
    <lineage>
        <taxon>Bacteria</taxon>
        <taxon>Pseudomonadati</taxon>
        <taxon>Pseudomonadota</taxon>
        <taxon>Alphaproteobacteria</taxon>
        <taxon>Sphingomonadales</taxon>
        <taxon>Sphingomonadaceae</taxon>
        <taxon>Novosphingobium</taxon>
    </lineage>
</organism>
<dbReference type="Gene3D" id="3.40.309.10">
    <property type="entry name" value="Aldehyde Dehydrogenase, Chain A, domain 2"/>
    <property type="match status" value="1"/>
</dbReference>
<comment type="caution">
    <text evidence="7">The sequence shown here is derived from an EMBL/GenBank/DDBJ whole genome shotgun (WGS) entry which is preliminary data.</text>
</comment>
<dbReference type="FunFam" id="3.40.309.10:FF:000012">
    <property type="entry name" value="Betaine aldehyde dehydrogenase"/>
    <property type="match status" value="1"/>
</dbReference>
<reference evidence="7 8" key="1">
    <citation type="submission" date="2014-10" db="EMBL/GenBank/DDBJ databases">
        <title>Draft genome sequence of Novosphingobium subterraneum DSM 12447.</title>
        <authorList>
            <person name="Gan H.M."/>
            <person name="Gan H.Y."/>
            <person name="Savka M.A."/>
        </authorList>
    </citation>
    <scope>NUCLEOTIDE SEQUENCE [LARGE SCALE GENOMIC DNA]</scope>
    <source>
        <strain evidence="7 8">DSM 12447</strain>
    </source>
</reference>
<evidence type="ECO:0000256" key="4">
    <source>
        <dbReference type="PROSITE-ProRule" id="PRU10007"/>
    </source>
</evidence>
<feature type="active site" evidence="4">
    <location>
        <position position="260"/>
    </location>
</feature>
<dbReference type="FunFam" id="3.40.605.10:FF:000001">
    <property type="entry name" value="Aldehyde dehydrogenase 1"/>
    <property type="match status" value="1"/>
</dbReference>
<dbReference type="InterPro" id="IPR016160">
    <property type="entry name" value="Ald_DH_CS_CYS"/>
</dbReference>
<dbReference type="SUPFAM" id="SSF53720">
    <property type="entry name" value="ALDH-like"/>
    <property type="match status" value="1"/>
</dbReference>
<dbReference type="GO" id="GO:0004030">
    <property type="term" value="F:aldehyde dehydrogenase [NAD(P)+] activity"/>
    <property type="evidence" value="ECO:0007669"/>
    <property type="project" value="UniProtKB-ARBA"/>
</dbReference>
<accession>A0A0B8ZL42</accession>
<dbReference type="InterPro" id="IPR016162">
    <property type="entry name" value="Ald_DH_N"/>
</dbReference>
<dbReference type="PATRIC" id="fig|48936.3.peg.3679"/>
<dbReference type="InterPro" id="IPR016163">
    <property type="entry name" value="Ald_DH_C"/>
</dbReference>
<dbReference type="InterPro" id="IPR016161">
    <property type="entry name" value="Ald_DH/histidinol_DH"/>
</dbReference>
<dbReference type="Proteomes" id="UP000031338">
    <property type="component" value="Unassembled WGS sequence"/>
</dbReference>
<dbReference type="STRING" id="48936.NJ75_03647"/>
<dbReference type="InterPro" id="IPR029510">
    <property type="entry name" value="Ald_DH_CS_GLU"/>
</dbReference>
<evidence type="ECO:0000259" key="6">
    <source>
        <dbReference type="Pfam" id="PF00171"/>
    </source>
</evidence>
<dbReference type="EC" id="1.2.99.3" evidence="7"/>
<gene>
    <name evidence="7" type="ORF">NJ75_03647</name>
</gene>
<name>A0A0B8ZL42_9SPHN</name>
<dbReference type="PANTHER" id="PTHR11699">
    <property type="entry name" value="ALDEHYDE DEHYDROGENASE-RELATED"/>
    <property type="match status" value="1"/>
</dbReference>
<dbReference type="RefSeq" id="WP_039336984.1">
    <property type="nucleotide sequence ID" value="NZ_JBNNWK010000013.1"/>
</dbReference>